<evidence type="ECO:0000256" key="2">
    <source>
        <dbReference type="SAM" id="Phobius"/>
    </source>
</evidence>
<dbReference type="Proteomes" id="UP001291623">
    <property type="component" value="Unassembled WGS sequence"/>
</dbReference>
<evidence type="ECO:0000256" key="1">
    <source>
        <dbReference type="SAM" id="MobiDB-lite"/>
    </source>
</evidence>
<keyword evidence="4" id="KW-1185">Reference proteome</keyword>
<organism evidence="3 4">
    <name type="scientific">Anisodus tanguticus</name>
    <dbReference type="NCBI Taxonomy" id="243964"/>
    <lineage>
        <taxon>Eukaryota</taxon>
        <taxon>Viridiplantae</taxon>
        <taxon>Streptophyta</taxon>
        <taxon>Embryophyta</taxon>
        <taxon>Tracheophyta</taxon>
        <taxon>Spermatophyta</taxon>
        <taxon>Magnoliopsida</taxon>
        <taxon>eudicotyledons</taxon>
        <taxon>Gunneridae</taxon>
        <taxon>Pentapetalae</taxon>
        <taxon>asterids</taxon>
        <taxon>lamiids</taxon>
        <taxon>Solanales</taxon>
        <taxon>Solanaceae</taxon>
        <taxon>Solanoideae</taxon>
        <taxon>Hyoscyameae</taxon>
        <taxon>Anisodus</taxon>
    </lineage>
</organism>
<dbReference type="EMBL" id="JAVYJV010000005">
    <property type="protein sequence ID" value="KAK4370992.1"/>
    <property type="molecule type" value="Genomic_DNA"/>
</dbReference>
<proteinExistence type="predicted"/>
<protein>
    <submittedName>
        <fullName evidence="3">Uncharacterized protein</fullName>
    </submittedName>
</protein>
<feature type="region of interest" description="Disordered" evidence="1">
    <location>
        <begin position="257"/>
        <end position="278"/>
    </location>
</feature>
<keyword evidence="2" id="KW-0472">Membrane</keyword>
<reference evidence="3" key="1">
    <citation type="submission" date="2023-12" db="EMBL/GenBank/DDBJ databases">
        <title>Genome assembly of Anisodus tanguticus.</title>
        <authorList>
            <person name="Wang Y.-J."/>
        </authorList>
    </citation>
    <scope>NUCLEOTIDE SEQUENCE</scope>
    <source>
        <strain evidence="3">KB-2021</strain>
        <tissue evidence="3">Leaf</tissue>
    </source>
</reference>
<gene>
    <name evidence="3" type="ORF">RND71_010467</name>
</gene>
<name>A0AAE1SJL3_9SOLA</name>
<keyword evidence="2" id="KW-0812">Transmembrane</keyword>
<evidence type="ECO:0000313" key="3">
    <source>
        <dbReference type="EMBL" id="KAK4370992.1"/>
    </source>
</evidence>
<comment type="caution">
    <text evidence="3">The sequence shown here is derived from an EMBL/GenBank/DDBJ whole genome shotgun (WGS) entry which is preliminary data.</text>
</comment>
<keyword evidence="2" id="KW-1133">Transmembrane helix</keyword>
<dbReference type="AlphaFoldDB" id="A0AAE1SJL3"/>
<feature type="transmembrane region" description="Helical" evidence="2">
    <location>
        <begin position="61"/>
        <end position="83"/>
    </location>
</feature>
<sequence length="317" mass="35660">MTNCILTTCRGVMEAYRVSSNPSYEMLPTYIQTSPPSESRNSSGFDRELENLNAVQKIGSLLFGFGVMFILLFGIFAIIGFGMTGSANYMNNQIIVKHGIAFDSMTIYILQPSPNSTITAGCNVTFKVTNKRDVEYFYDKGMIWVFFDEKVLWTLPTREFYVAVSEKTLLNVSAAPAKMETDIYVPRALVSSQKLHRSEMFKIRFDIFYRGGVGHNGFNLGGLKYFCDVNMTFSDPHTLNERVQIGNTLIKSSRTIAGAESPTQVRTRTSDPNSTDKIRVEDSQGDIIRDVAEWQNKGVGSNRVNCMEGRSLRVRKE</sequence>
<accession>A0AAE1SJL3</accession>
<feature type="compositionally biased region" description="Polar residues" evidence="1">
    <location>
        <begin position="257"/>
        <end position="273"/>
    </location>
</feature>
<evidence type="ECO:0000313" key="4">
    <source>
        <dbReference type="Proteomes" id="UP001291623"/>
    </source>
</evidence>